<dbReference type="STRING" id="341663.Q0CZI9"/>
<dbReference type="SUPFAM" id="SSF81383">
    <property type="entry name" value="F-box domain"/>
    <property type="match status" value="1"/>
</dbReference>
<dbReference type="OrthoDB" id="3800738at2759"/>
<dbReference type="EMBL" id="CH476594">
    <property type="protein sequence ID" value="EAU39541.1"/>
    <property type="molecule type" value="Genomic_DNA"/>
</dbReference>
<dbReference type="Proteomes" id="UP000007963">
    <property type="component" value="Unassembled WGS sequence"/>
</dbReference>
<dbReference type="SMART" id="SM00256">
    <property type="entry name" value="FBOX"/>
    <property type="match status" value="1"/>
</dbReference>
<proteinExistence type="predicted"/>
<dbReference type="InterPro" id="IPR036047">
    <property type="entry name" value="F-box-like_dom_sf"/>
</dbReference>
<dbReference type="Pfam" id="PF12937">
    <property type="entry name" value="F-box-like"/>
    <property type="match status" value="1"/>
</dbReference>
<accession>Q0CZI9</accession>
<gene>
    <name evidence="2" type="ORF">ATEG_00895</name>
</gene>
<evidence type="ECO:0000313" key="2">
    <source>
        <dbReference type="EMBL" id="EAU39541.1"/>
    </source>
</evidence>
<dbReference type="AlphaFoldDB" id="Q0CZI9"/>
<protein>
    <recommendedName>
        <fullName evidence="1">F-box domain-containing protein</fullName>
    </recommendedName>
</protein>
<sequence>MRAHRLLHGRDGWLDSPSLVGLTNARSDLSLGSELKRARPVQPVHRPEYLNTCSIDLTIFLDRAVRDRPQASTMPCHAPHSDFSPAALRSTTTIPQDYQMDLPVEILELILLQTDTRNLLTAQRVCRLWRDVIQANRRLQEALFFRPSQPLAPGRKSVKNALVAERVWPYFLRTYLYPQNAHTKAMAHSDRRDHRRGDAAFLRPEASWRQMLLAQPPTNTFALVMCETRSSLSGHYLTDLSGVSLRMGDLEASIGAGRLVPTPQPWALWMNEGCAPVQSETLAIAYYRHWRTRRFERARRIGDCDVVYFEICTARYLQSYRECSRLGLSFETWLKLYVATEDEGWIL</sequence>
<dbReference type="PROSITE" id="PS50181">
    <property type="entry name" value="FBOX"/>
    <property type="match status" value="1"/>
</dbReference>
<organism evidence="2 3">
    <name type="scientific">Aspergillus terreus (strain NIH 2624 / FGSC A1156)</name>
    <dbReference type="NCBI Taxonomy" id="341663"/>
    <lineage>
        <taxon>Eukaryota</taxon>
        <taxon>Fungi</taxon>
        <taxon>Dikarya</taxon>
        <taxon>Ascomycota</taxon>
        <taxon>Pezizomycotina</taxon>
        <taxon>Eurotiomycetes</taxon>
        <taxon>Eurotiomycetidae</taxon>
        <taxon>Eurotiales</taxon>
        <taxon>Aspergillaceae</taxon>
        <taxon>Aspergillus</taxon>
        <taxon>Aspergillus subgen. Circumdati</taxon>
    </lineage>
</organism>
<dbReference type="Gene3D" id="1.20.1280.50">
    <property type="match status" value="1"/>
</dbReference>
<evidence type="ECO:0000259" key="1">
    <source>
        <dbReference type="PROSITE" id="PS50181"/>
    </source>
</evidence>
<dbReference type="InterPro" id="IPR001810">
    <property type="entry name" value="F-box_dom"/>
</dbReference>
<dbReference type="RefSeq" id="XP_001210981.1">
    <property type="nucleotide sequence ID" value="XM_001210981.1"/>
</dbReference>
<dbReference type="GeneID" id="4355656"/>
<reference evidence="3" key="1">
    <citation type="submission" date="2005-09" db="EMBL/GenBank/DDBJ databases">
        <title>Annotation of the Aspergillus terreus NIH2624 genome.</title>
        <authorList>
            <person name="Birren B.W."/>
            <person name="Lander E.S."/>
            <person name="Galagan J.E."/>
            <person name="Nusbaum C."/>
            <person name="Devon K."/>
            <person name="Henn M."/>
            <person name="Ma L.-J."/>
            <person name="Jaffe D.B."/>
            <person name="Butler J."/>
            <person name="Alvarez P."/>
            <person name="Gnerre S."/>
            <person name="Grabherr M."/>
            <person name="Kleber M."/>
            <person name="Mauceli E.W."/>
            <person name="Brockman W."/>
            <person name="Rounsley S."/>
            <person name="Young S.K."/>
            <person name="LaButti K."/>
            <person name="Pushparaj V."/>
            <person name="DeCaprio D."/>
            <person name="Crawford M."/>
            <person name="Koehrsen M."/>
            <person name="Engels R."/>
            <person name="Montgomery P."/>
            <person name="Pearson M."/>
            <person name="Howarth C."/>
            <person name="Larson L."/>
            <person name="Luoma S."/>
            <person name="White J."/>
            <person name="Alvarado L."/>
            <person name="Kodira C.D."/>
            <person name="Zeng Q."/>
            <person name="Oleary S."/>
            <person name="Yandava C."/>
            <person name="Denning D.W."/>
            <person name="Nierman W.C."/>
            <person name="Milne T."/>
            <person name="Madden K."/>
        </authorList>
    </citation>
    <scope>NUCLEOTIDE SEQUENCE [LARGE SCALE GENOMIC DNA]</scope>
    <source>
        <strain evidence="3">NIH 2624 / FGSC A1156</strain>
    </source>
</reference>
<evidence type="ECO:0000313" key="3">
    <source>
        <dbReference type="Proteomes" id="UP000007963"/>
    </source>
</evidence>
<feature type="domain" description="F-box" evidence="1">
    <location>
        <begin position="96"/>
        <end position="142"/>
    </location>
</feature>
<dbReference type="HOGENOM" id="CLU_799198_0_0_1"/>
<dbReference type="CDD" id="cd09917">
    <property type="entry name" value="F-box_SF"/>
    <property type="match status" value="1"/>
</dbReference>
<name>Q0CZI9_ASPTN</name>
<dbReference type="VEuPathDB" id="FungiDB:ATEG_00895"/>